<organism evidence="1 2">
    <name type="scientific">Dreissena polymorpha</name>
    <name type="common">Zebra mussel</name>
    <name type="synonym">Mytilus polymorpha</name>
    <dbReference type="NCBI Taxonomy" id="45954"/>
    <lineage>
        <taxon>Eukaryota</taxon>
        <taxon>Metazoa</taxon>
        <taxon>Spiralia</taxon>
        <taxon>Lophotrochozoa</taxon>
        <taxon>Mollusca</taxon>
        <taxon>Bivalvia</taxon>
        <taxon>Autobranchia</taxon>
        <taxon>Heteroconchia</taxon>
        <taxon>Euheterodonta</taxon>
        <taxon>Imparidentia</taxon>
        <taxon>Neoheterodontei</taxon>
        <taxon>Myida</taxon>
        <taxon>Dreissenoidea</taxon>
        <taxon>Dreissenidae</taxon>
        <taxon>Dreissena</taxon>
    </lineage>
</organism>
<dbReference type="EMBL" id="JAIWYP010000004">
    <property type="protein sequence ID" value="KAH3840711.1"/>
    <property type="molecule type" value="Genomic_DNA"/>
</dbReference>
<name>A0A9D4KJD6_DREPO</name>
<evidence type="ECO:0000313" key="2">
    <source>
        <dbReference type="Proteomes" id="UP000828390"/>
    </source>
</evidence>
<gene>
    <name evidence="1" type="ORF">DPMN_114166</name>
</gene>
<dbReference type="Proteomes" id="UP000828390">
    <property type="component" value="Unassembled WGS sequence"/>
</dbReference>
<accession>A0A9D4KJD6</accession>
<reference evidence="1" key="1">
    <citation type="journal article" date="2019" name="bioRxiv">
        <title>The Genome of the Zebra Mussel, Dreissena polymorpha: A Resource for Invasive Species Research.</title>
        <authorList>
            <person name="McCartney M.A."/>
            <person name="Auch B."/>
            <person name="Kono T."/>
            <person name="Mallez S."/>
            <person name="Zhang Y."/>
            <person name="Obille A."/>
            <person name="Becker A."/>
            <person name="Abrahante J.E."/>
            <person name="Garbe J."/>
            <person name="Badalamenti J.P."/>
            <person name="Herman A."/>
            <person name="Mangelson H."/>
            <person name="Liachko I."/>
            <person name="Sullivan S."/>
            <person name="Sone E.D."/>
            <person name="Koren S."/>
            <person name="Silverstein K.A.T."/>
            <person name="Beckman K.B."/>
            <person name="Gohl D.M."/>
        </authorList>
    </citation>
    <scope>NUCLEOTIDE SEQUENCE</scope>
    <source>
        <strain evidence="1">Duluth1</strain>
        <tissue evidence="1">Whole animal</tissue>
    </source>
</reference>
<dbReference type="AlphaFoldDB" id="A0A9D4KJD6"/>
<sequence length="88" mass="10656">MQYKKLHDKLYEIWDRYENEDEYNHLEAAEGSRATWLDQDPFRPTLKTTARMRMKSKDERKEVRTCTMYSETLLCILKLENVLTSHVL</sequence>
<keyword evidence="2" id="KW-1185">Reference proteome</keyword>
<proteinExistence type="predicted"/>
<evidence type="ECO:0000313" key="1">
    <source>
        <dbReference type="EMBL" id="KAH3840711.1"/>
    </source>
</evidence>
<reference evidence="1" key="2">
    <citation type="submission" date="2020-11" db="EMBL/GenBank/DDBJ databases">
        <authorList>
            <person name="McCartney M.A."/>
            <person name="Auch B."/>
            <person name="Kono T."/>
            <person name="Mallez S."/>
            <person name="Becker A."/>
            <person name="Gohl D.M."/>
            <person name="Silverstein K.A.T."/>
            <person name="Koren S."/>
            <person name="Bechman K.B."/>
            <person name="Herman A."/>
            <person name="Abrahante J.E."/>
            <person name="Garbe J."/>
        </authorList>
    </citation>
    <scope>NUCLEOTIDE SEQUENCE</scope>
    <source>
        <strain evidence="1">Duluth1</strain>
        <tissue evidence="1">Whole animal</tissue>
    </source>
</reference>
<comment type="caution">
    <text evidence="1">The sequence shown here is derived from an EMBL/GenBank/DDBJ whole genome shotgun (WGS) entry which is preliminary data.</text>
</comment>
<protein>
    <submittedName>
        <fullName evidence="1">Uncharacterized protein</fullName>
    </submittedName>
</protein>